<proteinExistence type="predicted"/>
<keyword evidence="2" id="KW-1185">Reference proteome</keyword>
<dbReference type="EMBL" id="JANEYF010002432">
    <property type="protein sequence ID" value="KAJ8946554.1"/>
    <property type="molecule type" value="Genomic_DNA"/>
</dbReference>
<evidence type="ECO:0000313" key="2">
    <source>
        <dbReference type="Proteomes" id="UP001162156"/>
    </source>
</evidence>
<comment type="caution">
    <text evidence="1">The sequence shown here is derived from an EMBL/GenBank/DDBJ whole genome shotgun (WGS) entry which is preliminary data.</text>
</comment>
<evidence type="ECO:0000313" key="1">
    <source>
        <dbReference type="EMBL" id="KAJ8946554.1"/>
    </source>
</evidence>
<protein>
    <submittedName>
        <fullName evidence="1">Uncharacterized protein</fullName>
    </submittedName>
</protein>
<sequence>MSQFQQGTMILVKE</sequence>
<name>A0AAV8Y755_9CUCU</name>
<gene>
    <name evidence="1" type="ORF">NQ314_008868</name>
</gene>
<dbReference type="Proteomes" id="UP001162156">
    <property type="component" value="Unassembled WGS sequence"/>
</dbReference>
<reference evidence="1" key="1">
    <citation type="journal article" date="2023" name="Insect Mol. Biol.">
        <title>Genome sequencing provides insights into the evolution of gene families encoding plant cell wall-degrading enzymes in longhorned beetles.</title>
        <authorList>
            <person name="Shin N.R."/>
            <person name="Okamura Y."/>
            <person name="Kirsch R."/>
            <person name="Pauchet Y."/>
        </authorList>
    </citation>
    <scope>NUCLEOTIDE SEQUENCE</scope>
    <source>
        <strain evidence="1">RBIC_L_NR</strain>
    </source>
</reference>
<accession>A0AAV8Y755</accession>
<organism evidence="1 2">
    <name type="scientific">Rhamnusium bicolor</name>
    <dbReference type="NCBI Taxonomy" id="1586634"/>
    <lineage>
        <taxon>Eukaryota</taxon>
        <taxon>Metazoa</taxon>
        <taxon>Ecdysozoa</taxon>
        <taxon>Arthropoda</taxon>
        <taxon>Hexapoda</taxon>
        <taxon>Insecta</taxon>
        <taxon>Pterygota</taxon>
        <taxon>Neoptera</taxon>
        <taxon>Endopterygota</taxon>
        <taxon>Coleoptera</taxon>
        <taxon>Polyphaga</taxon>
        <taxon>Cucujiformia</taxon>
        <taxon>Chrysomeloidea</taxon>
        <taxon>Cerambycidae</taxon>
        <taxon>Lepturinae</taxon>
        <taxon>Rhagiini</taxon>
        <taxon>Rhamnusium</taxon>
    </lineage>
</organism>